<gene>
    <name evidence="9" type="ORF">BCF44_12062</name>
</gene>
<organism evidence="9 10">
    <name type="scientific">Kutzneria buriramensis</name>
    <dbReference type="NCBI Taxonomy" id="1045776"/>
    <lineage>
        <taxon>Bacteria</taxon>
        <taxon>Bacillati</taxon>
        <taxon>Actinomycetota</taxon>
        <taxon>Actinomycetes</taxon>
        <taxon>Pseudonocardiales</taxon>
        <taxon>Pseudonocardiaceae</taxon>
        <taxon>Kutzneria</taxon>
    </lineage>
</organism>
<dbReference type="GO" id="GO:0005576">
    <property type="term" value="C:extracellular region"/>
    <property type="evidence" value="ECO:0007669"/>
    <property type="project" value="UniProtKB-SubCell"/>
</dbReference>
<keyword evidence="10" id="KW-1185">Reference proteome</keyword>
<evidence type="ECO:0000256" key="6">
    <source>
        <dbReference type="ARBA" id="ARBA00023277"/>
    </source>
</evidence>
<feature type="chain" id="PRO_5017600297" evidence="8">
    <location>
        <begin position="25"/>
        <end position="321"/>
    </location>
</feature>
<accession>A0A3E0GX75</accession>
<evidence type="ECO:0000256" key="8">
    <source>
        <dbReference type="SAM" id="SignalP"/>
    </source>
</evidence>
<evidence type="ECO:0000256" key="1">
    <source>
        <dbReference type="ARBA" id="ARBA00004613"/>
    </source>
</evidence>
<keyword evidence="7" id="KW-0624">Polysaccharide degradation</keyword>
<evidence type="ECO:0000256" key="2">
    <source>
        <dbReference type="ARBA" id="ARBA00022525"/>
    </source>
</evidence>
<dbReference type="AlphaFoldDB" id="A0A3E0GX75"/>
<evidence type="ECO:0000313" key="10">
    <source>
        <dbReference type="Proteomes" id="UP000256269"/>
    </source>
</evidence>
<proteinExistence type="predicted"/>
<keyword evidence="4 8" id="KW-0732">Signal</keyword>
<evidence type="ECO:0000256" key="4">
    <source>
        <dbReference type="ARBA" id="ARBA00022729"/>
    </source>
</evidence>
<dbReference type="GO" id="GO:0030600">
    <property type="term" value="F:feruloyl esterase activity"/>
    <property type="evidence" value="ECO:0007669"/>
    <property type="project" value="InterPro"/>
</dbReference>
<dbReference type="InterPro" id="IPR010126">
    <property type="entry name" value="Esterase_phb"/>
</dbReference>
<dbReference type="Pfam" id="PF10503">
    <property type="entry name" value="Esterase_PHB"/>
    <property type="match status" value="1"/>
</dbReference>
<keyword evidence="6" id="KW-0119">Carbohydrate metabolism</keyword>
<keyword evidence="5" id="KW-0378">Hydrolase</keyword>
<sequence length="321" mass="33844">MMRRLLAVAAAAAIGLALPGVASADDNPVHDYPILSFGCLNPQTPDNLGTTVDETITSGGIQRDYLIHVPTSYRPFHPMPVVMAFHGRKGDGSDIAAFSGIDSLDAIAVYPVGAKGEADQRAWESAPYAAVGVDDVKFVSDLLDHLQGTLCVDPNRIFATGKSNGAGFVALLACQLPLRIAAFGTIAGAYYPGTTTGCDTSPPAPIVDFHGTADPTIAYDGDVSHGVPTPPLMVWAQGKADHNHCTATPEQTNIGTDVIEFAWTGCAQHENVTHYRILGAGHTWPGELVDSGPGSATQTIKATQVIWNFFTAHPLLLHLTH</sequence>
<dbReference type="SUPFAM" id="SSF53474">
    <property type="entry name" value="alpha/beta-Hydrolases"/>
    <property type="match status" value="1"/>
</dbReference>
<comment type="caution">
    <text evidence="9">The sequence shown here is derived from an EMBL/GenBank/DDBJ whole genome shotgun (WGS) entry which is preliminary data.</text>
</comment>
<dbReference type="EMBL" id="QUNO01000020">
    <property type="protein sequence ID" value="REH32990.1"/>
    <property type="molecule type" value="Genomic_DNA"/>
</dbReference>
<evidence type="ECO:0000256" key="5">
    <source>
        <dbReference type="ARBA" id="ARBA00022801"/>
    </source>
</evidence>
<evidence type="ECO:0000256" key="7">
    <source>
        <dbReference type="ARBA" id="ARBA00023326"/>
    </source>
</evidence>
<dbReference type="Gene3D" id="3.40.50.1820">
    <property type="entry name" value="alpha/beta hydrolase"/>
    <property type="match status" value="1"/>
</dbReference>
<reference evidence="9 10" key="1">
    <citation type="submission" date="2018-08" db="EMBL/GenBank/DDBJ databases">
        <title>Genomic Encyclopedia of Archaeal and Bacterial Type Strains, Phase II (KMG-II): from individual species to whole genera.</title>
        <authorList>
            <person name="Goeker M."/>
        </authorList>
    </citation>
    <scope>NUCLEOTIDE SEQUENCE [LARGE SCALE GENOMIC DNA]</scope>
    <source>
        <strain evidence="9 10">DSM 45791</strain>
    </source>
</reference>
<dbReference type="PANTHER" id="PTHR38050:SF2">
    <property type="entry name" value="FERULOYL ESTERASE C-RELATED"/>
    <property type="match status" value="1"/>
</dbReference>
<keyword evidence="3" id="KW-0858">Xylan degradation</keyword>
<evidence type="ECO:0000256" key="3">
    <source>
        <dbReference type="ARBA" id="ARBA00022651"/>
    </source>
</evidence>
<dbReference type="InterPro" id="IPR029058">
    <property type="entry name" value="AB_hydrolase_fold"/>
</dbReference>
<comment type="subcellular location">
    <subcellularLocation>
        <location evidence="1">Secreted</location>
    </subcellularLocation>
</comment>
<dbReference type="InterPro" id="IPR043595">
    <property type="entry name" value="FaeB/C/D"/>
</dbReference>
<dbReference type="GO" id="GO:0045493">
    <property type="term" value="P:xylan catabolic process"/>
    <property type="evidence" value="ECO:0007669"/>
    <property type="project" value="UniProtKB-KW"/>
</dbReference>
<dbReference type="Proteomes" id="UP000256269">
    <property type="component" value="Unassembled WGS sequence"/>
</dbReference>
<feature type="signal peptide" evidence="8">
    <location>
        <begin position="1"/>
        <end position="24"/>
    </location>
</feature>
<dbReference type="PANTHER" id="PTHR38050">
    <property type="match status" value="1"/>
</dbReference>
<protein>
    <submittedName>
        <fullName evidence="9">Polyhydroxybutyrate depolymerase</fullName>
    </submittedName>
</protein>
<keyword evidence="2" id="KW-0964">Secreted</keyword>
<evidence type="ECO:0000313" key="9">
    <source>
        <dbReference type="EMBL" id="REH32990.1"/>
    </source>
</evidence>
<name>A0A3E0GX75_9PSEU</name>